<evidence type="ECO:0000256" key="3">
    <source>
        <dbReference type="ARBA" id="ARBA00022448"/>
    </source>
</evidence>
<protein>
    <recommendedName>
        <fullName evidence="11">TonB C-terminal domain-containing protein</fullName>
    </recommendedName>
</protein>
<keyword evidence="7" id="KW-0653">Protein transport</keyword>
<feature type="signal peptide" evidence="10">
    <location>
        <begin position="1"/>
        <end position="28"/>
    </location>
</feature>
<evidence type="ECO:0000256" key="2">
    <source>
        <dbReference type="ARBA" id="ARBA00006555"/>
    </source>
</evidence>
<evidence type="ECO:0000256" key="1">
    <source>
        <dbReference type="ARBA" id="ARBA00004383"/>
    </source>
</evidence>
<keyword evidence="9" id="KW-0472">Membrane</keyword>
<evidence type="ECO:0000313" key="12">
    <source>
        <dbReference type="EMBL" id="GAA4439933.1"/>
    </source>
</evidence>
<organism evidence="12 13">
    <name type="scientific">Pontibacter saemangeumensis</name>
    <dbReference type="NCBI Taxonomy" id="1084525"/>
    <lineage>
        <taxon>Bacteria</taxon>
        <taxon>Pseudomonadati</taxon>
        <taxon>Bacteroidota</taxon>
        <taxon>Cytophagia</taxon>
        <taxon>Cytophagales</taxon>
        <taxon>Hymenobacteraceae</taxon>
        <taxon>Pontibacter</taxon>
    </lineage>
</organism>
<evidence type="ECO:0000256" key="9">
    <source>
        <dbReference type="ARBA" id="ARBA00023136"/>
    </source>
</evidence>
<name>A0ABP8LXX0_9BACT</name>
<comment type="similarity">
    <text evidence="2">Belongs to the TonB family.</text>
</comment>
<proteinExistence type="inferred from homology"/>
<keyword evidence="6" id="KW-0812">Transmembrane</keyword>
<dbReference type="InterPro" id="IPR037682">
    <property type="entry name" value="TonB_C"/>
</dbReference>
<evidence type="ECO:0000256" key="8">
    <source>
        <dbReference type="ARBA" id="ARBA00022989"/>
    </source>
</evidence>
<dbReference type="Proteomes" id="UP001500552">
    <property type="component" value="Unassembled WGS sequence"/>
</dbReference>
<dbReference type="NCBIfam" id="TIGR01352">
    <property type="entry name" value="tonB_Cterm"/>
    <property type="match status" value="1"/>
</dbReference>
<evidence type="ECO:0000256" key="10">
    <source>
        <dbReference type="SAM" id="SignalP"/>
    </source>
</evidence>
<evidence type="ECO:0000256" key="5">
    <source>
        <dbReference type="ARBA" id="ARBA00022519"/>
    </source>
</evidence>
<keyword evidence="8" id="KW-1133">Transmembrane helix</keyword>
<evidence type="ECO:0000259" key="11">
    <source>
        <dbReference type="PROSITE" id="PS52015"/>
    </source>
</evidence>
<feature type="chain" id="PRO_5045942898" description="TonB C-terminal domain-containing protein" evidence="10">
    <location>
        <begin position="29"/>
        <end position="422"/>
    </location>
</feature>
<comment type="subcellular location">
    <subcellularLocation>
        <location evidence="1">Cell inner membrane</location>
        <topology evidence="1">Single-pass membrane protein</topology>
        <orientation evidence="1">Periplasmic side</orientation>
    </subcellularLocation>
</comment>
<dbReference type="RefSeq" id="WP_345161013.1">
    <property type="nucleotide sequence ID" value="NZ_BAABHC010000029.1"/>
</dbReference>
<reference evidence="13" key="1">
    <citation type="journal article" date="2019" name="Int. J. Syst. Evol. Microbiol.">
        <title>The Global Catalogue of Microorganisms (GCM) 10K type strain sequencing project: providing services to taxonomists for standard genome sequencing and annotation.</title>
        <authorList>
            <consortium name="The Broad Institute Genomics Platform"/>
            <consortium name="The Broad Institute Genome Sequencing Center for Infectious Disease"/>
            <person name="Wu L."/>
            <person name="Ma J."/>
        </authorList>
    </citation>
    <scope>NUCLEOTIDE SEQUENCE [LARGE SCALE GENOMIC DNA]</scope>
    <source>
        <strain evidence="13">JCM 17926</strain>
    </source>
</reference>
<dbReference type="Pfam" id="PF03544">
    <property type="entry name" value="TonB_C"/>
    <property type="match status" value="1"/>
</dbReference>
<gene>
    <name evidence="12" type="ORF">GCM10023188_36590</name>
</gene>
<dbReference type="PROSITE" id="PS52015">
    <property type="entry name" value="TONB_CTD"/>
    <property type="match status" value="1"/>
</dbReference>
<evidence type="ECO:0000256" key="7">
    <source>
        <dbReference type="ARBA" id="ARBA00022927"/>
    </source>
</evidence>
<dbReference type="Gene3D" id="3.30.1150.10">
    <property type="match status" value="3"/>
</dbReference>
<evidence type="ECO:0000256" key="4">
    <source>
        <dbReference type="ARBA" id="ARBA00022475"/>
    </source>
</evidence>
<evidence type="ECO:0000256" key="6">
    <source>
        <dbReference type="ARBA" id="ARBA00022692"/>
    </source>
</evidence>
<keyword evidence="13" id="KW-1185">Reference proteome</keyword>
<comment type="caution">
    <text evidence="12">The sequence shown here is derived from an EMBL/GenBank/DDBJ whole genome shotgun (WGS) entry which is preliminary data.</text>
</comment>
<keyword evidence="10" id="KW-0732">Signal</keyword>
<dbReference type="InterPro" id="IPR051045">
    <property type="entry name" value="TonB-dependent_transducer"/>
</dbReference>
<dbReference type="SUPFAM" id="SSF74653">
    <property type="entry name" value="TolA/TonB C-terminal domain"/>
    <property type="match status" value="2"/>
</dbReference>
<dbReference type="EMBL" id="BAABHC010000029">
    <property type="protein sequence ID" value="GAA4439933.1"/>
    <property type="molecule type" value="Genomic_DNA"/>
</dbReference>
<accession>A0ABP8LXX0</accession>
<keyword evidence="3" id="KW-0813">Transport</keyword>
<keyword evidence="4" id="KW-1003">Cell membrane</keyword>
<dbReference type="PANTHER" id="PTHR33446">
    <property type="entry name" value="PROTEIN TONB-RELATED"/>
    <property type="match status" value="1"/>
</dbReference>
<feature type="domain" description="TonB C-terminal" evidence="11">
    <location>
        <begin position="49"/>
        <end position="146"/>
    </location>
</feature>
<dbReference type="PANTHER" id="PTHR33446:SF2">
    <property type="entry name" value="PROTEIN TONB"/>
    <property type="match status" value="1"/>
</dbReference>
<keyword evidence="5" id="KW-0997">Cell inner membrane</keyword>
<sequence>MKNKNLLTYLATTALLASAAFFAPEASAQATAPDEQVYTYVEQMPAFKGGDTELMNFLSGNMQYPQDARAAGVEGLVIISMIIETNGSITGIDTLKGLSESTDAEAKRLAALTAGKWSTGRQHGKPLRVKYTLPVRFSLAEDGSAAVLSKMPQFKGGPEAMVSTINKHLQMPAAARKENVNARVDVKFNIEADGSVSNVAIAGTKLKRSVGAGADMDYMDASTFKLQDMSVLAQLTEAAAGAIKHTSGMWEPGLQHGKPVVAEVILPVLLSGAGKPDTGKQLEMMQLAYQSDAYDKKTIYEENEVDVSATLKDGPVYKFLAENLRYPEGSDFSGRVKLFYIVQLDGGIIGPMIYREEEQQAIAAEIKRVFKLAEGRWVPAQKNTQPVAASQELTVEFVTAAGKHKASAPDTAPADVVVVKGK</sequence>
<dbReference type="InterPro" id="IPR006260">
    <property type="entry name" value="TonB/TolA_C"/>
</dbReference>
<evidence type="ECO:0000313" key="13">
    <source>
        <dbReference type="Proteomes" id="UP001500552"/>
    </source>
</evidence>